<dbReference type="GO" id="GO:0016491">
    <property type="term" value="F:oxidoreductase activity"/>
    <property type="evidence" value="ECO:0007669"/>
    <property type="project" value="UniProtKB-KW"/>
</dbReference>
<dbReference type="PRINTS" id="PR00411">
    <property type="entry name" value="PNDRDTASEI"/>
</dbReference>
<dbReference type="PANTHER" id="PTHR13847">
    <property type="entry name" value="SARCOSINE DEHYDROGENASE-RELATED"/>
    <property type="match status" value="1"/>
</dbReference>
<keyword evidence="1" id="KW-0560">Oxidoreductase</keyword>
<protein>
    <submittedName>
        <fullName evidence="3">FAD-dependent oxidoreductase</fullName>
    </submittedName>
</protein>
<dbReference type="Proteomes" id="UP000216020">
    <property type="component" value="Unassembled WGS sequence"/>
</dbReference>
<evidence type="ECO:0000259" key="2">
    <source>
        <dbReference type="Pfam" id="PF01266"/>
    </source>
</evidence>
<name>A0A261SCH6_9BORD</name>
<dbReference type="OrthoDB" id="8673905at2"/>
<keyword evidence="4" id="KW-1185">Reference proteome</keyword>
<evidence type="ECO:0000256" key="1">
    <source>
        <dbReference type="ARBA" id="ARBA00023002"/>
    </source>
</evidence>
<feature type="domain" description="FAD dependent oxidoreductase" evidence="2">
    <location>
        <begin position="20"/>
        <end position="365"/>
    </location>
</feature>
<dbReference type="InterPro" id="IPR036188">
    <property type="entry name" value="FAD/NAD-bd_sf"/>
</dbReference>
<dbReference type="GO" id="GO:0005737">
    <property type="term" value="C:cytoplasm"/>
    <property type="evidence" value="ECO:0007669"/>
    <property type="project" value="TreeGrafter"/>
</dbReference>
<dbReference type="RefSeq" id="WP_094853672.1">
    <property type="nucleotide sequence ID" value="NZ_NEVM01000002.1"/>
</dbReference>
<dbReference type="AlphaFoldDB" id="A0A261SCH6"/>
<evidence type="ECO:0000313" key="4">
    <source>
        <dbReference type="Proteomes" id="UP000216020"/>
    </source>
</evidence>
<gene>
    <name evidence="3" type="ORF">CAL29_14425</name>
</gene>
<dbReference type="InterPro" id="IPR006076">
    <property type="entry name" value="FAD-dep_OxRdtase"/>
</dbReference>
<dbReference type="SUPFAM" id="SSF51905">
    <property type="entry name" value="FAD/NAD(P)-binding domain"/>
    <property type="match status" value="1"/>
</dbReference>
<evidence type="ECO:0000313" key="3">
    <source>
        <dbReference type="EMBL" id="OZI34682.1"/>
    </source>
</evidence>
<dbReference type="Gene3D" id="3.30.9.10">
    <property type="entry name" value="D-Amino Acid Oxidase, subunit A, domain 2"/>
    <property type="match status" value="1"/>
</dbReference>
<accession>A0A261SCH6</accession>
<dbReference type="Gene3D" id="3.50.50.60">
    <property type="entry name" value="FAD/NAD(P)-binding domain"/>
    <property type="match status" value="1"/>
</dbReference>
<dbReference type="EMBL" id="NEVM01000002">
    <property type="protein sequence ID" value="OZI34682.1"/>
    <property type="molecule type" value="Genomic_DNA"/>
</dbReference>
<proteinExistence type="predicted"/>
<reference evidence="4" key="1">
    <citation type="submission" date="2017-05" db="EMBL/GenBank/DDBJ databases">
        <title>Complete and WGS of Bordetella genogroups.</title>
        <authorList>
            <person name="Spilker T."/>
            <person name="Lipuma J."/>
        </authorList>
    </citation>
    <scope>NUCLEOTIDE SEQUENCE [LARGE SCALE GENOMIC DNA]</scope>
    <source>
        <strain evidence="4">AU16122</strain>
    </source>
</reference>
<comment type="caution">
    <text evidence="3">The sequence shown here is derived from an EMBL/GenBank/DDBJ whole genome shotgun (WGS) entry which is preliminary data.</text>
</comment>
<organism evidence="3 4">
    <name type="scientific">Bordetella genomosp. 10</name>
    <dbReference type="NCBI Taxonomy" id="1416804"/>
    <lineage>
        <taxon>Bacteria</taxon>
        <taxon>Pseudomonadati</taxon>
        <taxon>Pseudomonadota</taxon>
        <taxon>Betaproteobacteria</taxon>
        <taxon>Burkholderiales</taxon>
        <taxon>Alcaligenaceae</taxon>
        <taxon>Bordetella</taxon>
    </lineage>
</organism>
<sequence length="399" mass="41958">MSSAPSSPASSNPAATRAYDAVVIGGGLHGLSAALHLARGGARVVVVEKHWVGRHASGATAAGVRTLNRDPRELDLALEAMDMWHAMASLVDDDCGFHANGQICVAETPAALQKLQARVEGLRAAGYVHEEIIDTGELRRLLPELSHHCLGASIARRDGAADPHRALRAFRGAILQAGVELVEHCGVTAIERRGQDWRVIGEGGRSWTAPAVVNAAGAWAARIAALVGDDIPLAAKSSMMMVSERLRPFIKPVVAIMGRSLSFKQSDQGTLVIGGGLQGIPDLDKETSTARMKVLAKGAHAATDLFPAVANIRIVRVWAGLEAKTEDLLPVVGPSPNAPGVFHAFGFSGHGFELVPVVGATMADLVLRGGTRRPIQNLKAERLMARAPSETAAAREHAS</sequence>
<dbReference type="Pfam" id="PF01266">
    <property type="entry name" value="DAO"/>
    <property type="match status" value="1"/>
</dbReference>